<evidence type="ECO:0000313" key="2">
    <source>
        <dbReference type="EMBL" id="WAS96772.1"/>
    </source>
</evidence>
<feature type="signal peptide" evidence="1">
    <location>
        <begin position="1"/>
        <end position="21"/>
    </location>
</feature>
<gene>
    <name evidence="2" type="ORF">O0S08_11535</name>
</gene>
<protein>
    <submittedName>
        <fullName evidence="2">Uncharacterized protein</fullName>
    </submittedName>
</protein>
<dbReference type="Proteomes" id="UP001164459">
    <property type="component" value="Chromosome"/>
</dbReference>
<evidence type="ECO:0000256" key="1">
    <source>
        <dbReference type="SAM" id="SignalP"/>
    </source>
</evidence>
<reference evidence="2" key="1">
    <citation type="submission" date="2022-11" db="EMBL/GenBank/DDBJ databases">
        <title>Minimal conservation of predation-associated metabolite biosynthetic gene clusters underscores biosynthetic potential of Myxococcota including descriptions for ten novel species: Archangium lansinium sp. nov., Myxococcus landrumus sp. nov., Nannocystis bai.</title>
        <authorList>
            <person name="Ahearne A."/>
            <person name="Stevens C."/>
            <person name="Dowd S."/>
        </authorList>
    </citation>
    <scope>NUCLEOTIDE SEQUENCE</scope>
    <source>
        <strain evidence="2">Fl3</strain>
    </source>
</reference>
<organism evidence="2 3">
    <name type="scientific">Nannocystis punicea</name>
    <dbReference type="NCBI Taxonomy" id="2995304"/>
    <lineage>
        <taxon>Bacteria</taxon>
        <taxon>Pseudomonadati</taxon>
        <taxon>Myxococcota</taxon>
        <taxon>Polyangia</taxon>
        <taxon>Nannocystales</taxon>
        <taxon>Nannocystaceae</taxon>
        <taxon>Nannocystis</taxon>
    </lineage>
</organism>
<proteinExistence type="predicted"/>
<name>A0ABY7HBX5_9BACT</name>
<keyword evidence="1" id="KW-0732">Signal</keyword>
<feature type="chain" id="PRO_5047037549" evidence="1">
    <location>
        <begin position="22"/>
        <end position="333"/>
    </location>
</feature>
<keyword evidence="3" id="KW-1185">Reference proteome</keyword>
<evidence type="ECO:0000313" key="3">
    <source>
        <dbReference type="Proteomes" id="UP001164459"/>
    </source>
</evidence>
<dbReference type="RefSeq" id="WP_269039136.1">
    <property type="nucleotide sequence ID" value="NZ_CP114040.1"/>
</dbReference>
<dbReference type="EMBL" id="CP114040">
    <property type="protein sequence ID" value="WAS96772.1"/>
    <property type="molecule type" value="Genomic_DNA"/>
</dbReference>
<accession>A0ABY7HBX5</accession>
<dbReference type="PROSITE" id="PS51257">
    <property type="entry name" value="PROKAR_LIPOPROTEIN"/>
    <property type="match status" value="1"/>
</dbReference>
<sequence>MNTRPPPLTVLLLSVVLAIIAACPHGTPTGSEQPASDAVESAGIELTNLEPPGAFEVTNVSGASIELASTVAIESMDSGTWGAGPASRVELIEACGRPAPRCVRLDPGERLRPPAWSGLLCSGQCPETTNCKKNPDAAGTHRFVLTSCDGKQRFTGPAFALASDGTDVTGPSAAVGAERAREASPSAAAAPPLSLSLAMSRTSYSAGEPVDAVLQVENVGTDPITLVHPDYWGVSELEVVDESGATVARSTFKAERKAVARWMKLAAGERRAHAFERLTGYTCCHAYTYKLPPGRYEARVRITNPPLEVGLPPGDMSTWTGSLTSGSAAFEIR</sequence>